<reference evidence="10" key="1">
    <citation type="submission" date="2023-04" db="EMBL/GenBank/DDBJ databases">
        <title>Candida boidinii NBRC 10035.</title>
        <authorList>
            <person name="Ichikawa N."/>
            <person name="Sato H."/>
            <person name="Tonouchi N."/>
        </authorList>
    </citation>
    <scope>NUCLEOTIDE SEQUENCE</scope>
    <source>
        <strain evidence="10">NBRC 10035</strain>
    </source>
</reference>
<feature type="transmembrane region" description="Helical" evidence="9">
    <location>
        <begin position="86"/>
        <end position="109"/>
    </location>
</feature>
<evidence type="ECO:0000256" key="2">
    <source>
        <dbReference type="ARBA" id="ARBA00009969"/>
    </source>
</evidence>
<keyword evidence="6 9" id="KW-0472">Membrane</keyword>
<protein>
    <recommendedName>
        <fullName evidence="8">Sphingoid long-chain base transporter RSB1</fullName>
    </recommendedName>
</protein>
<evidence type="ECO:0000256" key="7">
    <source>
        <dbReference type="ARBA" id="ARBA00037472"/>
    </source>
</evidence>
<feature type="transmembrane region" description="Helical" evidence="9">
    <location>
        <begin position="218"/>
        <end position="237"/>
    </location>
</feature>
<evidence type="ECO:0000256" key="3">
    <source>
        <dbReference type="ARBA" id="ARBA00022692"/>
    </source>
</evidence>
<dbReference type="GO" id="GO:0005886">
    <property type="term" value="C:plasma membrane"/>
    <property type="evidence" value="ECO:0007669"/>
    <property type="project" value="UniProtKB-SubCell"/>
</dbReference>
<comment type="subcellular location">
    <subcellularLocation>
        <location evidence="1">Cell membrane</location>
        <topology evidence="1">Multi-pass membrane protein</topology>
    </subcellularLocation>
</comment>
<feature type="transmembrane region" description="Helical" evidence="9">
    <location>
        <begin position="23"/>
        <end position="42"/>
    </location>
</feature>
<name>A0A9W6T0T6_CANBO</name>
<feature type="transmembrane region" description="Helical" evidence="9">
    <location>
        <begin position="172"/>
        <end position="193"/>
    </location>
</feature>
<feature type="transmembrane region" description="Helical" evidence="9">
    <location>
        <begin position="130"/>
        <end position="152"/>
    </location>
</feature>
<dbReference type="AlphaFoldDB" id="A0A9W6T0T6"/>
<evidence type="ECO:0000256" key="6">
    <source>
        <dbReference type="ARBA" id="ARBA00023136"/>
    </source>
</evidence>
<comment type="similarity">
    <text evidence="2">Belongs to the lipid-translocating exporter (LTE) (TC 9.A.26.1) family.</text>
</comment>
<dbReference type="GO" id="GO:0000324">
    <property type="term" value="C:fungal-type vacuole"/>
    <property type="evidence" value="ECO:0007669"/>
    <property type="project" value="TreeGrafter"/>
</dbReference>
<evidence type="ECO:0000256" key="1">
    <source>
        <dbReference type="ARBA" id="ARBA00004651"/>
    </source>
</evidence>
<evidence type="ECO:0000256" key="9">
    <source>
        <dbReference type="SAM" id="Phobius"/>
    </source>
</evidence>
<evidence type="ECO:0000313" key="10">
    <source>
        <dbReference type="EMBL" id="GME70517.1"/>
    </source>
</evidence>
<sequence length="345" mass="39288">MASLGLSILEFQARDDTYNYYDFIPSLAGNGVYLAVFSLLLALQFGLMIYTKQWWFGTCYVCGLILEVLGYAARVDGHFDQSNMNLYIMQIIGLTISPCFFMAGIYYIFGKIATIYGSQYSRLRPMQYSAFFITSDVIAVFVQGAGGGLASSASGDPNGNPWTGTWVMVGGLALQVFSMTVFLFFWFDFLYCLRKARQHGSEREVFEERYYEIRHTKLFVPFLYFYTAATIFVYIRSIYRVAELSEGWTGYLITNEVYVFVLDGMMIALATIALTILYPGIAFGKDSYIPVQGMKLGRKKSIDEQYELKDENDHTESNEHYEEPNINSQGIYQLEKTSSTERSIV</sequence>
<comment type="caution">
    <text evidence="10">The sequence shown here is derived from an EMBL/GenBank/DDBJ whole genome shotgun (WGS) entry which is preliminary data.</text>
</comment>
<feature type="transmembrane region" description="Helical" evidence="9">
    <location>
        <begin position="54"/>
        <end position="74"/>
    </location>
</feature>
<keyword evidence="5" id="KW-0813">Transport</keyword>
<accession>A0A9W6T0T6</accession>
<dbReference type="PANTHER" id="PTHR31465:SF9">
    <property type="entry name" value="SPHINGOID LONG-CHAIN BASE TRANSPORTER RSB1"/>
    <property type="match status" value="1"/>
</dbReference>
<gene>
    <name evidence="10" type="ORF">Cboi02_000286300</name>
</gene>
<evidence type="ECO:0000256" key="5">
    <source>
        <dbReference type="ARBA" id="ARBA00023055"/>
    </source>
</evidence>
<proteinExistence type="inferred from homology"/>
<evidence type="ECO:0000256" key="8">
    <source>
        <dbReference type="ARBA" id="ARBA00041117"/>
    </source>
</evidence>
<dbReference type="EMBL" id="BSXN01000912">
    <property type="protein sequence ID" value="GME70517.1"/>
    <property type="molecule type" value="Genomic_DNA"/>
</dbReference>
<keyword evidence="4 9" id="KW-1133">Transmembrane helix</keyword>
<comment type="function">
    <text evidence="7">Catalyzes the ATP-dependent translocation of sphingoid long-chain bases (LCBs) from the cytoplasmic site toward the extracytoplasmic side of the membrane (flip-flop). Involved in the establishment of the functional lipid asymmetry of the plasma membrane. Regulates intracellular levels of LCBs, sphingolipid precursors that are growth inhibitory at increased levels.</text>
</comment>
<dbReference type="GO" id="GO:0006869">
    <property type="term" value="P:lipid transport"/>
    <property type="evidence" value="ECO:0007669"/>
    <property type="project" value="UniProtKB-KW"/>
</dbReference>
<keyword evidence="11" id="KW-1185">Reference proteome</keyword>
<evidence type="ECO:0000313" key="11">
    <source>
        <dbReference type="Proteomes" id="UP001165120"/>
    </source>
</evidence>
<dbReference type="InterPro" id="IPR007568">
    <property type="entry name" value="RTA1"/>
</dbReference>
<dbReference type="PANTHER" id="PTHR31465">
    <property type="entry name" value="PROTEIN RTA1-RELATED"/>
    <property type="match status" value="1"/>
</dbReference>
<keyword evidence="5" id="KW-0445">Lipid transport</keyword>
<dbReference type="Proteomes" id="UP001165120">
    <property type="component" value="Unassembled WGS sequence"/>
</dbReference>
<keyword evidence="3 9" id="KW-0812">Transmembrane</keyword>
<organism evidence="10 11">
    <name type="scientific">Candida boidinii</name>
    <name type="common">Yeast</name>
    <dbReference type="NCBI Taxonomy" id="5477"/>
    <lineage>
        <taxon>Eukaryota</taxon>
        <taxon>Fungi</taxon>
        <taxon>Dikarya</taxon>
        <taxon>Ascomycota</taxon>
        <taxon>Saccharomycotina</taxon>
        <taxon>Pichiomycetes</taxon>
        <taxon>Pichiales</taxon>
        <taxon>Pichiaceae</taxon>
        <taxon>Ogataea</taxon>
        <taxon>Ogataea/Candida clade</taxon>
    </lineage>
</organism>
<dbReference type="Pfam" id="PF04479">
    <property type="entry name" value="RTA1"/>
    <property type="match status" value="1"/>
</dbReference>
<evidence type="ECO:0000256" key="4">
    <source>
        <dbReference type="ARBA" id="ARBA00022989"/>
    </source>
</evidence>
<feature type="transmembrane region" description="Helical" evidence="9">
    <location>
        <begin position="257"/>
        <end position="278"/>
    </location>
</feature>